<evidence type="ECO:0000313" key="2">
    <source>
        <dbReference type="EMBL" id="MFB5265665.1"/>
    </source>
</evidence>
<proteinExistence type="predicted"/>
<dbReference type="InterPro" id="IPR016181">
    <property type="entry name" value="Acyl_CoA_acyltransferase"/>
</dbReference>
<protein>
    <submittedName>
        <fullName evidence="2">GNAT family N-acetyltransferase</fullName>
    </submittedName>
</protein>
<organism evidence="2 3">
    <name type="scientific">Paenibacillus enshidis</name>
    <dbReference type="NCBI Taxonomy" id="1458439"/>
    <lineage>
        <taxon>Bacteria</taxon>
        <taxon>Bacillati</taxon>
        <taxon>Bacillota</taxon>
        <taxon>Bacilli</taxon>
        <taxon>Bacillales</taxon>
        <taxon>Paenibacillaceae</taxon>
        <taxon>Paenibacillus</taxon>
    </lineage>
</organism>
<gene>
    <name evidence="2" type="ORF">ACE41H_02530</name>
</gene>
<sequence>MNQGETQLVPISESPELDILRNLVPLYLHDLSAYTPELRPNEKGIFEYEGLHLYGQDERLKAFLIYHESRVAGFLLLNQPPYTAQDVDYCVNELFILQGCRQKGIARAAVQQVLRQYPGKYLIFQLAGNAQAISFWRKVYDLNGIHFSETEELYDGELCNVQRFETGPNSLRRSIHYGKGK</sequence>
<dbReference type="EMBL" id="JBHHMI010000001">
    <property type="protein sequence ID" value="MFB5265665.1"/>
    <property type="molecule type" value="Genomic_DNA"/>
</dbReference>
<dbReference type="Gene3D" id="3.40.630.30">
    <property type="match status" value="1"/>
</dbReference>
<dbReference type="RefSeq" id="WP_375353114.1">
    <property type="nucleotide sequence ID" value="NZ_JBHHMI010000001.1"/>
</dbReference>
<dbReference type="PROSITE" id="PS51186">
    <property type="entry name" value="GNAT"/>
    <property type="match status" value="1"/>
</dbReference>
<feature type="domain" description="N-acetyltransferase" evidence="1">
    <location>
        <begin position="18"/>
        <end position="165"/>
    </location>
</feature>
<keyword evidence="3" id="KW-1185">Reference proteome</keyword>
<name>A0ABV5ANA9_9BACL</name>
<dbReference type="Pfam" id="PF00583">
    <property type="entry name" value="Acetyltransf_1"/>
    <property type="match status" value="1"/>
</dbReference>
<dbReference type="SUPFAM" id="SSF55729">
    <property type="entry name" value="Acyl-CoA N-acyltransferases (Nat)"/>
    <property type="match status" value="1"/>
</dbReference>
<reference evidence="2 3" key="1">
    <citation type="submission" date="2024-09" db="EMBL/GenBank/DDBJ databases">
        <title>Paenibacillus zeirhizospherea sp. nov., isolated from surface of the maize (Zea mays) roots in a horticulture field, Hungary.</title>
        <authorList>
            <person name="Marton D."/>
            <person name="Farkas M."/>
            <person name="Bedics A."/>
            <person name="Toth E."/>
            <person name="Tancsics A."/>
            <person name="Boka K."/>
            <person name="Maroti G."/>
            <person name="Kriszt B."/>
            <person name="Cserhati M."/>
        </authorList>
    </citation>
    <scope>NUCLEOTIDE SEQUENCE [LARGE SCALE GENOMIC DNA]</scope>
    <source>
        <strain evidence="2 3">KCTC 33519</strain>
    </source>
</reference>
<evidence type="ECO:0000259" key="1">
    <source>
        <dbReference type="PROSITE" id="PS51186"/>
    </source>
</evidence>
<evidence type="ECO:0000313" key="3">
    <source>
        <dbReference type="Proteomes" id="UP001580346"/>
    </source>
</evidence>
<accession>A0ABV5ANA9</accession>
<dbReference type="Proteomes" id="UP001580346">
    <property type="component" value="Unassembled WGS sequence"/>
</dbReference>
<comment type="caution">
    <text evidence="2">The sequence shown here is derived from an EMBL/GenBank/DDBJ whole genome shotgun (WGS) entry which is preliminary data.</text>
</comment>
<dbReference type="InterPro" id="IPR000182">
    <property type="entry name" value="GNAT_dom"/>
</dbReference>